<keyword evidence="3" id="KW-1185">Reference proteome</keyword>
<comment type="caution">
    <text evidence="2">The sequence shown here is derived from an EMBL/GenBank/DDBJ whole genome shotgun (WGS) entry which is preliminary data.</text>
</comment>
<sequence>MRDFYGGSIVWGMGLWCTTVGFAIAFVGWLLHMTKPHQTKESV</sequence>
<gene>
    <name evidence="2" type="ORF">ARMA_1370</name>
</gene>
<keyword evidence="1" id="KW-1133">Transmembrane helix</keyword>
<keyword evidence="1" id="KW-0812">Transmembrane</keyword>
<dbReference type="STRING" id="872965.SE16_04940"/>
<reference evidence="2 3" key="1">
    <citation type="journal article" date="2015" name="Genome Announc.">
        <title>Draft Genome Sequence of a Heterotrophic Facultative Anaerobic Thermophilic Bacterium, Ardenticatena maritima Strain 110ST.</title>
        <authorList>
            <person name="Kawaichi S."/>
            <person name="Yoshida T."/>
            <person name="Sako Y."/>
            <person name="Nakamura R."/>
        </authorList>
    </citation>
    <scope>NUCLEOTIDE SEQUENCE [LARGE SCALE GENOMIC DNA]</scope>
    <source>
        <strain evidence="2 3">110S</strain>
    </source>
</reference>
<evidence type="ECO:0000313" key="3">
    <source>
        <dbReference type="Proteomes" id="UP000037784"/>
    </source>
</evidence>
<reference evidence="3" key="2">
    <citation type="submission" date="2015-08" db="EMBL/GenBank/DDBJ databases">
        <title>Draft Genome Sequence of a Heterotrophic Facultative Anaerobic Bacterium Ardenticatena maritima Strain 110S.</title>
        <authorList>
            <person name="Kawaichi S."/>
            <person name="Yoshida T."/>
            <person name="Sako Y."/>
            <person name="Nakamura R."/>
        </authorList>
    </citation>
    <scope>NUCLEOTIDE SEQUENCE [LARGE SCALE GENOMIC DNA]</scope>
    <source>
        <strain evidence="3">110S</strain>
    </source>
</reference>
<dbReference type="EMBL" id="BBZA01000097">
    <property type="protein sequence ID" value="GAP62947.1"/>
    <property type="molecule type" value="Genomic_DNA"/>
</dbReference>
<keyword evidence="1" id="KW-0472">Membrane</keyword>
<organism evidence="2 3">
    <name type="scientific">Ardenticatena maritima</name>
    <dbReference type="NCBI Taxonomy" id="872965"/>
    <lineage>
        <taxon>Bacteria</taxon>
        <taxon>Bacillati</taxon>
        <taxon>Chloroflexota</taxon>
        <taxon>Ardenticatenia</taxon>
        <taxon>Ardenticatenales</taxon>
        <taxon>Ardenticatenaceae</taxon>
        <taxon>Ardenticatena</taxon>
    </lineage>
</organism>
<proteinExistence type="predicted"/>
<accession>A0A0M9UCK7</accession>
<evidence type="ECO:0000313" key="2">
    <source>
        <dbReference type="EMBL" id="GAP62947.1"/>
    </source>
</evidence>
<protein>
    <submittedName>
        <fullName evidence="2">Uncharacterized protein</fullName>
    </submittedName>
</protein>
<feature type="transmembrane region" description="Helical" evidence="1">
    <location>
        <begin position="6"/>
        <end position="31"/>
    </location>
</feature>
<dbReference type="InParanoid" id="A0A0M9UCK7"/>
<dbReference type="Proteomes" id="UP000037784">
    <property type="component" value="Unassembled WGS sequence"/>
</dbReference>
<dbReference type="AlphaFoldDB" id="A0A0M9UCK7"/>
<evidence type="ECO:0000256" key="1">
    <source>
        <dbReference type="SAM" id="Phobius"/>
    </source>
</evidence>
<name>A0A0M9UCK7_9CHLR</name>